<protein>
    <recommendedName>
        <fullName evidence="1">UPF0246 protein H9926_12245</fullName>
    </recommendedName>
</protein>
<evidence type="ECO:0000313" key="2">
    <source>
        <dbReference type="EMBL" id="HJC88773.1"/>
    </source>
</evidence>
<evidence type="ECO:0000313" key="3">
    <source>
        <dbReference type="Proteomes" id="UP000823922"/>
    </source>
</evidence>
<dbReference type="GO" id="GO:0005829">
    <property type="term" value="C:cytosol"/>
    <property type="evidence" value="ECO:0007669"/>
    <property type="project" value="TreeGrafter"/>
</dbReference>
<gene>
    <name evidence="2" type="primary">yaaA</name>
    <name evidence="2" type="ORF">H9926_12245</name>
</gene>
<dbReference type="Proteomes" id="UP000823922">
    <property type="component" value="Unassembled WGS sequence"/>
</dbReference>
<name>A0A9D2QKF4_9FIRM</name>
<comment type="caution">
    <text evidence="2">The sequence shown here is derived from an EMBL/GenBank/DDBJ whole genome shotgun (WGS) entry which is preliminary data.</text>
</comment>
<dbReference type="NCBIfam" id="NF002543">
    <property type="entry name" value="PRK02101.1-4"/>
    <property type="match status" value="1"/>
</dbReference>
<sequence>MRFIISPAKKMKTDTDTLAPAGLPACLDRAQELLDWMRKKSLSEMKAVWKCSDKIAQEAYEWLEKTELKRNLTPAFLSYEGIQYQYMAPAVFEDGQWDYVQEHVRILSGFYGILRPLDGVVPYRLEMQAKASDAGSLYAFWGRSLYERLAAETDCIVNLASREYALCVEKYLEKEMRYVTCVFGEEQGKTDAGHQACALDEAQRTSSPVIQKGTHAKMARGEMVRFAAEHRISAPEGLKDFNRLGYEYREEYSERDLYVFCRSVPSDRD</sequence>
<dbReference type="GO" id="GO:0033194">
    <property type="term" value="P:response to hydroperoxide"/>
    <property type="evidence" value="ECO:0007669"/>
    <property type="project" value="TreeGrafter"/>
</dbReference>
<proteinExistence type="inferred from homology"/>
<dbReference type="Pfam" id="PF03883">
    <property type="entry name" value="H2O2_YaaD"/>
    <property type="match status" value="1"/>
</dbReference>
<reference evidence="2" key="1">
    <citation type="journal article" date="2021" name="PeerJ">
        <title>Extensive microbial diversity within the chicken gut microbiome revealed by metagenomics and culture.</title>
        <authorList>
            <person name="Gilroy R."/>
            <person name="Ravi A."/>
            <person name="Getino M."/>
            <person name="Pursley I."/>
            <person name="Horton D.L."/>
            <person name="Alikhan N.F."/>
            <person name="Baker D."/>
            <person name="Gharbi K."/>
            <person name="Hall N."/>
            <person name="Watson M."/>
            <person name="Adriaenssens E.M."/>
            <person name="Foster-Nyarko E."/>
            <person name="Jarju S."/>
            <person name="Secka A."/>
            <person name="Antonio M."/>
            <person name="Oren A."/>
            <person name="Chaudhuri R.R."/>
            <person name="La Ragione R."/>
            <person name="Hildebrand F."/>
            <person name="Pallen M.J."/>
        </authorList>
    </citation>
    <scope>NUCLEOTIDE SEQUENCE</scope>
    <source>
        <strain evidence="2">ChiBcec1-1630</strain>
    </source>
</reference>
<organism evidence="2 3">
    <name type="scientific">Candidatus Eisenbergiella intestinigallinarum</name>
    <dbReference type="NCBI Taxonomy" id="2838549"/>
    <lineage>
        <taxon>Bacteria</taxon>
        <taxon>Bacillati</taxon>
        <taxon>Bacillota</taxon>
        <taxon>Clostridia</taxon>
        <taxon>Lachnospirales</taxon>
        <taxon>Lachnospiraceae</taxon>
        <taxon>Eisenbergiella</taxon>
    </lineage>
</organism>
<evidence type="ECO:0000256" key="1">
    <source>
        <dbReference type="HAMAP-Rule" id="MF_00652"/>
    </source>
</evidence>
<dbReference type="InterPro" id="IPR005583">
    <property type="entry name" value="YaaA"/>
</dbReference>
<reference evidence="2" key="2">
    <citation type="submission" date="2021-04" db="EMBL/GenBank/DDBJ databases">
        <authorList>
            <person name="Gilroy R."/>
        </authorList>
    </citation>
    <scope>NUCLEOTIDE SEQUENCE</scope>
    <source>
        <strain evidence="2">ChiBcec1-1630</strain>
    </source>
</reference>
<dbReference type="EMBL" id="DWVS01000317">
    <property type="protein sequence ID" value="HJC88773.1"/>
    <property type="molecule type" value="Genomic_DNA"/>
</dbReference>
<comment type="similarity">
    <text evidence="1">Belongs to the UPF0246 family.</text>
</comment>
<dbReference type="AlphaFoldDB" id="A0A9D2QKF4"/>
<dbReference type="HAMAP" id="MF_00652">
    <property type="entry name" value="UPF0246"/>
    <property type="match status" value="1"/>
</dbReference>
<dbReference type="PANTHER" id="PTHR30283">
    <property type="entry name" value="PEROXIDE STRESS RESPONSE PROTEIN YAAA"/>
    <property type="match status" value="1"/>
</dbReference>
<accession>A0A9D2QKF4</accession>
<dbReference type="PANTHER" id="PTHR30283:SF4">
    <property type="entry name" value="PEROXIDE STRESS RESISTANCE PROTEIN YAAA"/>
    <property type="match status" value="1"/>
</dbReference>